<keyword evidence="2" id="KW-1185">Reference proteome</keyword>
<protein>
    <recommendedName>
        <fullName evidence="3">DUF932 domain-containing protein</fullName>
    </recommendedName>
</protein>
<proteinExistence type="predicted"/>
<accession>A0A151CDI6</accession>
<organism evidence="1 2">
    <name type="scientific">Sulfurovum riftiae</name>
    <dbReference type="NCBI Taxonomy" id="1630136"/>
    <lineage>
        <taxon>Bacteria</taxon>
        <taxon>Pseudomonadati</taxon>
        <taxon>Campylobacterota</taxon>
        <taxon>Epsilonproteobacteria</taxon>
        <taxon>Campylobacterales</taxon>
        <taxon>Sulfurovaceae</taxon>
        <taxon>Sulfurovum</taxon>
    </lineage>
</organism>
<dbReference type="AlphaFoldDB" id="A0A151CDI6"/>
<dbReference type="Proteomes" id="UP000075359">
    <property type="component" value="Unassembled WGS sequence"/>
</dbReference>
<evidence type="ECO:0000313" key="1">
    <source>
        <dbReference type="EMBL" id="KYJ85584.1"/>
    </source>
</evidence>
<reference evidence="1 2" key="1">
    <citation type="submission" date="2015-11" db="EMBL/GenBank/DDBJ databases">
        <title>Draft genome of Sulfurovum riftiae 1812E, a member of the Epsilonproteobacteria isolated from the tube of the deep-sea hydrothermal vent tubewom Riftia pachyptila.</title>
        <authorList>
            <person name="Vetriani C."/>
            <person name="Giovannelli D."/>
        </authorList>
    </citation>
    <scope>NUCLEOTIDE SEQUENCE [LARGE SCALE GENOMIC DNA]</scope>
    <source>
        <strain evidence="1 2">1812E</strain>
    </source>
</reference>
<dbReference type="OrthoDB" id="4554729at2"/>
<evidence type="ECO:0008006" key="3">
    <source>
        <dbReference type="Google" id="ProtNLM"/>
    </source>
</evidence>
<sequence>MSVLHPLTDNELYDEAPSLFTEEPHYEVSDKYHFIPTIEVINEIKQHNWYPVKVQEATVRDLDKEGYQRHLVRFRHFDDLLNPPQNAVELLLFNSHDRTTAFSISAGIYRFVYANGLVIANSVFESYKIKHIGERDNDVLSAINNITSFKPQLQEKINTFESIQLSAGEKEAFAKASVPLRFENHLQVDINDLLVPHRMEDEHNDLYTIMNVIQENLIRGNVSGYNKETGRRFTSKEITSIGKDVEVNQGLWDIAERISAIKQPYLARAA</sequence>
<dbReference type="EMBL" id="LNKT01000071">
    <property type="protein sequence ID" value="KYJ85584.1"/>
    <property type="molecule type" value="Genomic_DNA"/>
</dbReference>
<dbReference type="RefSeq" id="WP_067332362.1">
    <property type="nucleotide sequence ID" value="NZ_LNKT01000071.1"/>
</dbReference>
<gene>
    <name evidence="1" type="ORF">AS592_00635</name>
</gene>
<name>A0A151CDI6_9BACT</name>
<dbReference type="STRING" id="1630136.AS592_00635"/>
<evidence type="ECO:0000313" key="2">
    <source>
        <dbReference type="Proteomes" id="UP000075359"/>
    </source>
</evidence>
<dbReference type="InterPro" id="IPR026325">
    <property type="entry name" value="DUF932"/>
</dbReference>
<dbReference type="Pfam" id="PF06067">
    <property type="entry name" value="DUF932"/>
    <property type="match status" value="1"/>
</dbReference>
<comment type="caution">
    <text evidence="1">The sequence shown here is derived from an EMBL/GenBank/DDBJ whole genome shotgun (WGS) entry which is preliminary data.</text>
</comment>